<dbReference type="EMBL" id="KZ308603">
    <property type="protein sequence ID" value="KAG8232199.1"/>
    <property type="molecule type" value="Genomic_DNA"/>
</dbReference>
<reference evidence="1" key="2">
    <citation type="submission" date="2017-10" db="EMBL/GenBank/DDBJ databases">
        <title>Ladona fulva Genome sequencing and assembly.</title>
        <authorList>
            <person name="Murali S."/>
            <person name="Richards S."/>
            <person name="Bandaranaike D."/>
            <person name="Bellair M."/>
            <person name="Blankenburg K."/>
            <person name="Chao H."/>
            <person name="Dinh H."/>
            <person name="Doddapaneni H."/>
            <person name="Dugan-Rocha S."/>
            <person name="Elkadiri S."/>
            <person name="Gnanaolivu R."/>
            <person name="Hernandez B."/>
            <person name="Skinner E."/>
            <person name="Javaid M."/>
            <person name="Lee S."/>
            <person name="Li M."/>
            <person name="Ming W."/>
            <person name="Munidasa M."/>
            <person name="Muniz J."/>
            <person name="Nguyen L."/>
            <person name="Hughes D."/>
            <person name="Osuji N."/>
            <person name="Pu L.-L."/>
            <person name="Puazo M."/>
            <person name="Qu C."/>
            <person name="Quiroz J."/>
            <person name="Raj R."/>
            <person name="Weissenberger G."/>
            <person name="Xin Y."/>
            <person name="Zou X."/>
            <person name="Han Y."/>
            <person name="Worley K."/>
            <person name="Muzny D."/>
            <person name="Gibbs R."/>
        </authorList>
    </citation>
    <scope>NUCLEOTIDE SEQUENCE</scope>
    <source>
        <strain evidence="1">Sampled in the wild</strain>
    </source>
</reference>
<accession>A0A8K0KDI4</accession>
<gene>
    <name evidence="1" type="ORF">J437_LFUL010500</name>
</gene>
<evidence type="ECO:0000313" key="2">
    <source>
        <dbReference type="Proteomes" id="UP000792457"/>
    </source>
</evidence>
<dbReference type="PANTHER" id="PTHR31511">
    <property type="entry name" value="PROTEIN CBG23764"/>
    <property type="match status" value="1"/>
</dbReference>
<comment type="caution">
    <text evidence="1">The sequence shown here is derived from an EMBL/GenBank/DDBJ whole genome shotgun (WGS) entry which is preliminary data.</text>
</comment>
<sequence length="309" mass="35506">MASAIWIIMDSVPDNSEIMASVSEILDNFNSGLYKTKDELENALQKIHERAALVSDSIDDLNAYERMVDALDRRNITNQKGRGIVEVESAINSRLKTFWIASEEEEGQDVVSFLNENRDELIDKVKELVITNNAINFNLVLICKFKKGENEELDTSFKTKNRRVLLIDQTDEIVDESFSKLLKEKSEFQAKGSGWTLSEVIGLELRINKYIPLRGSTYIELPPKIANTRSVINVRNEDVFCFKYAISARNISQNPQRVSKYETIQFRTGYVWDCIKYSVDLKDIPKFERANNISINVFNVAKFSTHFYS</sequence>
<dbReference type="OrthoDB" id="2419425at2759"/>
<name>A0A8K0KDI4_LADFU</name>
<keyword evidence="2" id="KW-1185">Reference proteome</keyword>
<reference evidence="1" key="1">
    <citation type="submission" date="2013-04" db="EMBL/GenBank/DDBJ databases">
        <authorList>
            <person name="Qu J."/>
            <person name="Murali S.C."/>
            <person name="Bandaranaike D."/>
            <person name="Bellair M."/>
            <person name="Blankenburg K."/>
            <person name="Chao H."/>
            <person name="Dinh H."/>
            <person name="Doddapaneni H."/>
            <person name="Downs B."/>
            <person name="Dugan-Rocha S."/>
            <person name="Elkadiri S."/>
            <person name="Gnanaolivu R.D."/>
            <person name="Hernandez B."/>
            <person name="Javaid M."/>
            <person name="Jayaseelan J.C."/>
            <person name="Lee S."/>
            <person name="Li M."/>
            <person name="Ming W."/>
            <person name="Munidasa M."/>
            <person name="Muniz J."/>
            <person name="Nguyen L."/>
            <person name="Ongeri F."/>
            <person name="Osuji N."/>
            <person name="Pu L.-L."/>
            <person name="Puazo M."/>
            <person name="Qu C."/>
            <person name="Quiroz J."/>
            <person name="Raj R."/>
            <person name="Weissenberger G."/>
            <person name="Xin Y."/>
            <person name="Zou X."/>
            <person name="Han Y."/>
            <person name="Richards S."/>
            <person name="Worley K."/>
            <person name="Muzny D."/>
            <person name="Gibbs R."/>
        </authorList>
    </citation>
    <scope>NUCLEOTIDE SEQUENCE</scope>
    <source>
        <strain evidence="1">Sampled in the wild</strain>
    </source>
</reference>
<dbReference type="AlphaFoldDB" id="A0A8K0KDI4"/>
<dbReference type="Proteomes" id="UP000792457">
    <property type="component" value="Unassembled WGS sequence"/>
</dbReference>
<proteinExistence type="predicted"/>
<evidence type="ECO:0000313" key="1">
    <source>
        <dbReference type="EMBL" id="KAG8232199.1"/>
    </source>
</evidence>
<protein>
    <submittedName>
        <fullName evidence="1">Uncharacterized protein</fullName>
    </submittedName>
</protein>
<organism evidence="1 2">
    <name type="scientific">Ladona fulva</name>
    <name type="common">Scarce chaser dragonfly</name>
    <name type="synonym">Libellula fulva</name>
    <dbReference type="NCBI Taxonomy" id="123851"/>
    <lineage>
        <taxon>Eukaryota</taxon>
        <taxon>Metazoa</taxon>
        <taxon>Ecdysozoa</taxon>
        <taxon>Arthropoda</taxon>
        <taxon>Hexapoda</taxon>
        <taxon>Insecta</taxon>
        <taxon>Pterygota</taxon>
        <taxon>Palaeoptera</taxon>
        <taxon>Odonata</taxon>
        <taxon>Epiprocta</taxon>
        <taxon>Anisoptera</taxon>
        <taxon>Libelluloidea</taxon>
        <taxon>Libellulidae</taxon>
        <taxon>Ladona</taxon>
    </lineage>
</organism>
<dbReference type="PANTHER" id="PTHR31511:SF12">
    <property type="entry name" value="RHO TERMINATION FACTOR N-TERMINAL DOMAIN-CONTAINING PROTEIN"/>
    <property type="match status" value="1"/>
</dbReference>